<name>V5SIZ7_9HYPH</name>
<dbReference type="PATRIC" id="fig|1029756.8.peg.1429"/>
<dbReference type="EMBL" id="CP006912">
    <property type="protein sequence ID" value="AHB50060.1"/>
    <property type="molecule type" value="Genomic_DNA"/>
</dbReference>
<dbReference type="STRING" id="1029756.W911_06835"/>
<dbReference type="KEGG" id="hni:W911_06835"/>
<dbReference type="AlphaFoldDB" id="V5SIZ7"/>
<organism evidence="1 2">
    <name type="scientific">Hyphomicrobium nitrativorans NL23</name>
    <dbReference type="NCBI Taxonomy" id="1029756"/>
    <lineage>
        <taxon>Bacteria</taxon>
        <taxon>Pseudomonadati</taxon>
        <taxon>Pseudomonadota</taxon>
        <taxon>Alphaproteobacteria</taxon>
        <taxon>Hyphomicrobiales</taxon>
        <taxon>Hyphomicrobiaceae</taxon>
        <taxon>Hyphomicrobium</taxon>
    </lineage>
</organism>
<evidence type="ECO:0000313" key="1">
    <source>
        <dbReference type="EMBL" id="AHB50060.1"/>
    </source>
</evidence>
<protein>
    <submittedName>
        <fullName evidence="1">Uncharacterized protein</fullName>
    </submittedName>
</protein>
<proteinExistence type="predicted"/>
<reference evidence="1 2" key="1">
    <citation type="journal article" date="2014" name="Genome Announc.">
        <title>Complete Genome Sequence of Hyphomicrobium nitrativorans Strain NL23, a Denitrifying Bacterium Isolated from Biofilm of a Methanol-Fed Denitrification System Treating Seawater at the Montreal Biodome.</title>
        <authorList>
            <person name="Martineau C."/>
            <person name="Villeneuve C."/>
            <person name="Mauffrey F."/>
            <person name="Villemur R."/>
        </authorList>
    </citation>
    <scope>NUCLEOTIDE SEQUENCE [LARGE SCALE GENOMIC DNA]</scope>
    <source>
        <strain evidence="1">NL23</strain>
    </source>
</reference>
<dbReference type="HOGENOM" id="CLU_2973326_0_0_5"/>
<evidence type="ECO:0000313" key="2">
    <source>
        <dbReference type="Proteomes" id="UP000018542"/>
    </source>
</evidence>
<keyword evidence="2" id="KW-1185">Reference proteome</keyword>
<accession>V5SIZ7</accession>
<sequence length="58" mass="6678">MQVFGDLCELCDGRRVLLLVELGKFDYVDRFPSKLDRGLKPVPACNEKRPPSRRLSRS</sequence>
<gene>
    <name evidence="1" type="ORF">W911_06835</name>
</gene>
<dbReference type="Proteomes" id="UP000018542">
    <property type="component" value="Chromosome"/>
</dbReference>